<evidence type="ECO:0000313" key="3">
    <source>
        <dbReference type="Proteomes" id="UP000005631"/>
    </source>
</evidence>
<dbReference type="PANTHER" id="PTHR37811">
    <property type="entry name" value="BLL5343 PROTEIN"/>
    <property type="match status" value="1"/>
</dbReference>
<evidence type="ECO:0000313" key="2">
    <source>
        <dbReference type="EMBL" id="AEV33208.1"/>
    </source>
</evidence>
<dbReference type="eggNOG" id="COG2329">
    <property type="taxonomic scope" value="Bacteria"/>
</dbReference>
<evidence type="ECO:0000259" key="1">
    <source>
        <dbReference type="Pfam" id="PF03992"/>
    </source>
</evidence>
<sequence>MTTTWKNQTPPIAPFYAVIFISRKGENLEGYEEMDARMMELAQQQEGYLGYSSVSKPDGGIFISYWQDEESIQKWRVDSRHGEAKGKAKDWYAYYHSMISKVESSYIFGEQL</sequence>
<dbReference type="InterPro" id="IPR007138">
    <property type="entry name" value="ABM_dom"/>
</dbReference>
<dbReference type="InterPro" id="IPR011008">
    <property type="entry name" value="Dimeric_a/b-barrel"/>
</dbReference>
<reference evidence="2 3" key="1">
    <citation type="journal article" date="2012" name="Stand. Genomic Sci.">
        <title>Genome sequence of the orange-pigmented seawater bacterium Owenweeksia hongkongensis type strain (UST20020801(T)).</title>
        <authorList>
            <person name="Riedel T."/>
            <person name="Held B."/>
            <person name="Nolan M."/>
            <person name="Lucas S."/>
            <person name="Lapidus A."/>
            <person name="Tice H."/>
            <person name="Del Rio T.G."/>
            <person name="Cheng J.F."/>
            <person name="Han C."/>
            <person name="Tapia R."/>
            <person name="Goodwin L.A."/>
            <person name="Pitluck S."/>
            <person name="Liolios K."/>
            <person name="Mavromatis K."/>
            <person name="Pagani I."/>
            <person name="Ivanova N."/>
            <person name="Mikhailova N."/>
            <person name="Pati A."/>
            <person name="Chen A."/>
            <person name="Palaniappan K."/>
            <person name="Rohde M."/>
            <person name="Tindall B.J."/>
            <person name="Detter J.C."/>
            <person name="Goker M."/>
            <person name="Woyke T."/>
            <person name="Bristow J."/>
            <person name="Eisen J.A."/>
            <person name="Markowitz V."/>
            <person name="Hugenholtz P."/>
            <person name="Klenk H.P."/>
            <person name="Kyrpides N.C."/>
        </authorList>
    </citation>
    <scope>NUCLEOTIDE SEQUENCE</scope>
    <source>
        <strain evidence="3">DSM 17368 / JCM 12287 / NRRL B-23963</strain>
    </source>
</reference>
<dbReference type="Proteomes" id="UP000005631">
    <property type="component" value="Chromosome"/>
</dbReference>
<keyword evidence="3" id="KW-1185">Reference proteome</keyword>
<dbReference type="Gene3D" id="3.30.70.100">
    <property type="match status" value="1"/>
</dbReference>
<dbReference type="HOGENOM" id="CLU_127039_1_0_10"/>
<protein>
    <submittedName>
        <fullName evidence="2">Putative enzyme involved in biosynthesis of extracellular polysaccharides</fullName>
    </submittedName>
</protein>
<dbReference type="InterPro" id="IPR052936">
    <property type="entry name" value="Jasmonate_Hydroxylase-like"/>
</dbReference>
<dbReference type="STRING" id="926562.Oweho_2234"/>
<organism evidence="2 3">
    <name type="scientific">Owenweeksia hongkongensis (strain DSM 17368 / CIP 108786 / JCM 12287 / NRRL B-23963 / UST20020801)</name>
    <dbReference type="NCBI Taxonomy" id="926562"/>
    <lineage>
        <taxon>Bacteria</taxon>
        <taxon>Pseudomonadati</taxon>
        <taxon>Bacteroidota</taxon>
        <taxon>Flavobacteriia</taxon>
        <taxon>Flavobacteriales</taxon>
        <taxon>Owenweeksiaceae</taxon>
        <taxon>Owenweeksia</taxon>
    </lineage>
</organism>
<proteinExistence type="predicted"/>
<dbReference type="OrthoDB" id="9798439at2"/>
<gene>
    <name evidence="2" type="ordered locus">Oweho_2234</name>
</gene>
<dbReference type="PANTHER" id="PTHR37811:SF2">
    <property type="entry name" value="ABM DOMAIN-CONTAINING PROTEIN"/>
    <property type="match status" value="1"/>
</dbReference>
<name>G8R4T4_OWEHD</name>
<dbReference type="KEGG" id="oho:Oweho_2234"/>
<dbReference type="RefSeq" id="WP_014202557.1">
    <property type="nucleotide sequence ID" value="NC_016599.1"/>
</dbReference>
<dbReference type="SUPFAM" id="SSF54909">
    <property type="entry name" value="Dimeric alpha+beta barrel"/>
    <property type="match status" value="1"/>
</dbReference>
<dbReference type="EMBL" id="CP003156">
    <property type="protein sequence ID" value="AEV33208.1"/>
    <property type="molecule type" value="Genomic_DNA"/>
</dbReference>
<dbReference type="Pfam" id="PF03992">
    <property type="entry name" value="ABM"/>
    <property type="match status" value="1"/>
</dbReference>
<feature type="domain" description="ABM" evidence="1">
    <location>
        <begin position="14"/>
        <end position="79"/>
    </location>
</feature>
<dbReference type="AlphaFoldDB" id="G8R4T4"/>
<accession>G8R4T4</accession>